<feature type="transmembrane region" description="Helical" evidence="12">
    <location>
        <begin position="128"/>
        <end position="147"/>
    </location>
</feature>
<evidence type="ECO:0000256" key="11">
    <source>
        <dbReference type="ARBA" id="ARBA00031389"/>
    </source>
</evidence>
<evidence type="ECO:0000256" key="2">
    <source>
        <dbReference type="ARBA" id="ARBA00007866"/>
    </source>
</evidence>
<evidence type="ECO:0000256" key="8">
    <source>
        <dbReference type="ARBA" id="ARBA00022982"/>
    </source>
</evidence>
<dbReference type="InterPro" id="IPR002429">
    <property type="entry name" value="CcO_II-like_C"/>
</dbReference>
<keyword evidence="4" id="KW-0813">Transport</keyword>
<keyword evidence="7" id="KW-1278">Translocase</keyword>
<dbReference type="InterPro" id="IPR036257">
    <property type="entry name" value="Cyt_c_oxidase_su2_TM_sf"/>
</dbReference>
<keyword evidence="16" id="KW-1185">Reference proteome</keyword>
<dbReference type="InterPro" id="IPR008972">
    <property type="entry name" value="Cupredoxin"/>
</dbReference>
<dbReference type="PANTHER" id="PTHR22888:SF9">
    <property type="entry name" value="CYTOCHROME C OXIDASE SUBUNIT 2"/>
    <property type="match status" value="1"/>
</dbReference>
<proteinExistence type="inferred from homology"/>
<evidence type="ECO:0000256" key="5">
    <source>
        <dbReference type="ARBA" id="ARBA00022660"/>
    </source>
</evidence>
<dbReference type="EC" id="7.1.1.9" evidence="3"/>
<gene>
    <name evidence="15" type="ORF">ACFQ39_02555</name>
</gene>
<comment type="similarity">
    <text evidence="2">Belongs to the cytochrome c oxidase subunit 2 family.</text>
</comment>
<dbReference type="Gene3D" id="2.60.40.420">
    <property type="entry name" value="Cupredoxins - blue copper proteins"/>
    <property type="match status" value="1"/>
</dbReference>
<name>A0ABW3XY17_9FLAO</name>
<dbReference type="Pfam" id="PF02790">
    <property type="entry name" value="COX2_TM"/>
    <property type="match status" value="1"/>
</dbReference>
<reference evidence="16" key="1">
    <citation type="journal article" date="2019" name="Int. J. Syst. Evol. Microbiol.">
        <title>The Global Catalogue of Microorganisms (GCM) 10K type strain sequencing project: providing services to taxonomists for standard genome sequencing and annotation.</title>
        <authorList>
            <consortium name="The Broad Institute Genomics Platform"/>
            <consortium name="The Broad Institute Genome Sequencing Center for Infectious Disease"/>
            <person name="Wu L."/>
            <person name="Ma J."/>
        </authorList>
    </citation>
    <scope>NUCLEOTIDE SEQUENCE [LARGE SCALE GENOMIC DNA]</scope>
    <source>
        <strain evidence="16">CCUG 61485</strain>
    </source>
</reference>
<accession>A0ABW3XY17</accession>
<dbReference type="InterPro" id="IPR011759">
    <property type="entry name" value="Cyt_c_oxidase_su2_TM_dom"/>
</dbReference>
<dbReference type="InterPro" id="IPR045187">
    <property type="entry name" value="CcO_II"/>
</dbReference>
<keyword evidence="6 12" id="KW-0812">Transmembrane</keyword>
<keyword evidence="8" id="KW-0249">Electron transport</keyword>
<evidence type="ECO:0000256" key="4">
    <source>
        <dbReference type="ARBA" id="ARBA00022448"/>
    </source>
</evidence>
<organism evidence="15 16">
    <name type="scientific">Namhaeicola litoreus</name>
    <dbReference type="NCBI Taxonomy" id="1052145"/>
    <lineage>
        <taxon>Bacteria</taxon>
        <taxon>Pseudomonadati</taxon>
        <taxon>Bacteroidota</taxon>
        <taxon>Flavobacteriia</taxon>
        <taxon>Flavobacteriales</taxon>
        <taxon>Flavobacteriaceae</taxon>
        <taxon>Namhaeicola</taxon>
    </lineage>
</organism>
<keyword evidence="9 12" id="KW-1133">Transmembrane helix</keyword>
<sequence length="338" mass="38681">MKALFFILLFIVIATAVWQIFKILGLMKKDQVATEDENNINGWLMLGLGGFIYGLMIYSMYKGQVVLLPRESGSLEGEHIDNLFVITMTMIIFVQFVTQFLIYYFTFKYRGLKGTKAKFYADSHKLELWWTVTPAVVLTGLILYGLWTWNSVMDTSDAENPLVIELYAKQFNWEARYGGADNELGMANVRFIEGINTMGIDMTDKNAADDVPVRELHLPKGRKVVFKFRSQDVLHSAYMPHFRAQMNCVPGMVTSFGFTPAVTTVEMRQNEATIAKFEEINRIREAEGKEPVEFDYLLLCNKICGSSHYNMQMKIVVVEEAEFNAWLGQQKTIAQLIN</sequence>
<dbReference type="PANTHER" id="PTHR22888">
    <property type="entry name" value="CYTOCHROME C OXIDASE, SUBUNIT II"/>
    <property type="match status" value="1"/>
</dbReference>
<feature type="transmembrane region" description="Helical" evidence="12">
    <location>
        <begin position="82"/>
        <end position="105"/>
    </location>
</feature>
<comment type="subcellular location">
    <subcellularLocation>
        <location evidence="1">Membrane</location>
        <topology evidence="1">Multi-pass membrane protein</topology>
    </subcellularLocation>
</comment>
<evidence type="ECO:0000259" key="13">
    <source>
        <dbReference type="PROSITE" id="PS50857"/>
    </source>
</evidence>
<evidence type="ECO:0000256" key="12">
    <source>
        <dbReference type="SAM" id="Phobius"/>
    </source>
</evidence>
<dbReference type="PROSITE" id="PS50857">
    <property type="entry name" value="COX2_CUA"/>
    <property type="match status" value="1"/>
</dbReference>
<keyword evidence="5" id="KW-0679">Respiratory chain</keyword>
<evidence type="ECO:0000256" key="3">
    <source>
        <dbReference type="ARBA" id="ARBA00012949"/>
    </source>
</evidence>
<feature type="domain" description="Cytochrome oxidase subunit II transmembrane region profile" evidence="14">
    <location>
        <begin position="59"/>
        <end position="156"/>
    </location>
</feature>
<feature type="transmembrane region" description="Helical" evidence="12">
    <location>
        <begin position="43"/>
        <end position="61"/>
    </location>
</feature>
<evidence type="ECO:0000256" key="9">
    <source>
        <dbReference type="ARBA" id="ARBA00022989"/>
    </source>
</evidence>
<comment type="caution">
    <text evidence="15">The sequence shown here is derived from an EMBL/GenBank/DDBJ whole genome shotgun (WGS) entry which is preliminary data.</text>
</comment>
<protein>
    <recommendedName>
        <fullName evidence="3">cytochrome-c oxidase</fullName>
        <ecNumber evidence="3">7.1.1.9</ecNumber>
    </recommendedName>
    <alternativeName>
        <fullName evidence="11">Cytochrome c oxidase polypeptide II</fullName>
    </alternativeName>
</protein>
<dbReference type="Proteomes" id="UP001597201">
    <property type="component" value="Unassembled WGS sequence"/>
</dbReference>
<evidence type="ECO:0000259" key="14">
    <source>
        <dbReference type="PROSITE" id="PS50999"/>
    </source>
</evidence>
<dbReference type="PROSITE" id="PS50999">
    <property type="entry name" value="COX2_TM"/>
    <property type="match status" value="1"/>
</dbReference>
<dbReference type="SUPFAM" id="SSF49503">
    <property type="entry name" value="Cupredoxins"/>
    <property type="match status" value="1"/>
</dbReference>
<dbReference type="RefSeq" id="WP_377176128.1">
    <property type="nucleotide sequence ID" value="NZ_JBHTMY010000002.1"/>
</dbReference>
<dbReference type="SUPFAM" id="SSF81464">
    <property type="entry name" value="Cytochrome c oxidase subunit II-like, transmembrane region"/>
    <property type="match status" value="1"/>
</dbReference>
<feature type="domain" description="Cytochrome oxidase subunit II copper A binding" evidence="13">
    <location>
        <begin position="159"/>
        <end position="329"/>
    </location>
</feature>
<keyword evidence="10 12" id="KW-0472">Membrane</keyword>
<dbReference type="EMBL" id="JBHTMY010000002">
    <property type="protein sequence ID" value="MFD1314483.1"/>
    <property type="molecule type" value="Genomic_DNA"/>
</dbReference>
<evidence type="ECO:0000256" key="10">
    <source>
        <dbReference type="ARBA" id="ARBA00023136"/>
    </source>
</evidence>
<evidence type="ECO:0000313" key="16">
    <source>
        <dbReference type="Proteomes" id="UP001597201"/>
    </source>
</evidence>
<evidence type="ECO:0000256" key="1">
    <source>
        <dbReference type="ARBA" id="ARBA00004141"/>
    </source>
</evidence>
<evidence type="ECO:0000256" key="7">
    <source>
        <dbReference type="ARBA" id="ARBA00022967"/>
    </source>
</evidence>
<dbReference type="Gene3D" id="1.10.287.90">
    <property type="match status" value="1"/>
</dbReference>
<evidence type="ECO:0000256" key="6">
    <source>
        <dbReference type="ARBA" id="ARBA00022692"/>
    </source>
</evidence>
<evidence type="ECO:0000313" key="15">
    <source>
        <dbReference type="EMBL" id="MFD1314483.1"/>
    </source>
</evidence>